<evidence type="ECO:0000256" key="4">
    <source>
        <dbReference type="ARBA" id="ARBA00022980"/>
    </source>
</evidence>
<keyword evidence="3 6" id="KW-0694">RNA-binding</keyword>
<keyword evidence="4 6" id="KW-0689">Ribosomal protein</keyword>
<keyword evidence="5 6" id="KW-0687">Ribonucleoprotein</keyword>
<evidence type="ECO:0000313" key="8">
    <source>
        <dbReference type="EMBL" id="MBO8468393.1"/>
    </source>
</evidence>
<evidence type="ECO:0000256" key="5">
    <source>
        <dbReference type="ARBA" id="ARBA00023274"/>
    </source>
</evidence>
<dbReference type="GO" id="GO:0003735">
    <property type="term" value="F:structural constituent of ribosome"/>
    <property type="evidence" value="ECO:0007669"/>
    <property type="project" value="InterPro"/>
</dbReference>
<dbReference type="GO" id="GO:0006412">
    <property type="term" value="P:translation"/>
    <property type="evidence" value="ECO:0007669"/>
    <property type="project" value="UniProtKB-UniRule"/>
</dbReference>
<reference evidence="8" key="2">
    <citation type="journal article" date="2021" name="PeerJ">
        <title>Extensive microbial diversity within the chicken gut microbiome revealed by metagenomics and culture.</title>
        <authorList>
            <person name="Gilroy R."/>
            <person name="Ravi A."/>
            <person name="Getino M."/>
            <person name="Pursley I."/>
            <person name="Horton D.L."/>
            <person name="Alikhan N.F."/>
            <person name="Baker D."/>
            <person name="Gharbi K."/>
            <person name="Hall N."/>
            <person name="Watson M."/>
            <person name="Adriaenssens E.M."/>
            <person name="Foster-Nyarko E."/>
            <person name="Jarju S."/>
            <person name="Secka A."/>
            <person name="Antonio M."/>
            <person name="Oren A."/>
            <person name="Chaudhuri R.R."/>
            <person name="La Ragione R."/>
            <person name="Hildebrand F."/>
            <person name="Pallen M.J."/>
        </authorList>
    </citation>
    <scope>NUCLEOTIDE SEQUENCE</scope>
    <source>
        <strain evidence="8">14700</strain>
    </source>
</reference>
<dbReference type="HAMAP" id="MF_01369_B">
    <property type="entry name" value="Ribosomal_uL23_B"/>
    <property type="match status" value="1"/>
</dbReference>
<dbReference type="GO" id="GO:0005840">
    <property type="term" value="C:ribosome"/>
    <property type="evidence" value="ECO:0007669"/>
    <property type="project" value="UniProtKB-KW"/>
</dbReference>
<dbReference type="InterPro" id="IPR013025">
    <property type="entry name" value="Ribosomal_uL23-like"/>
</dbReference>
<sequence length="100" mass="11208">MRADRVIIEPILSEKSNYAREGECRKYTFRVDPAANKFEIMAAVKETFNVDCTKCNVMNVKGKPKFSRGKGGYIKGYTPSWKKAIVTLAKGQSIQAIESV</sequence>
<comment type="function">
    <text evidence="6">One of the early assembly proteins it binds 23S rRNA. One of the proteins that surrounds the polypeptide exit tunnel on the outside of the ribosome. Forms the main docking site for trigger factor binding to the ribosome.</text>
</comment>
<comment type="similarity">
    <text evidence="1 6 7">Belongs to the universal ribosomal protein uL23 family.</text>
</comment>
<dbReference type="GO" id="GO:1990904">
    <property type="term" value="C:ribonucleoprotein complex"/>
    <property type="evidence" value="ECO:0007669"/>
    <property type="project" value="UniProtKB-KW"/>
</dbReference>
<evidence type="ECO:0000256" key="1">
    <source>
        <dbReference type="ARBA" id="ARBA00006700"/>
    </source>
</evidence>
<dbReference type="InterPro" id="IPR001014">
    <property type="entry name" value="Ribosomal_uL23_CS"/>
</dbReference>
<keyword evidence="2 6" id="KW-0699">rRNA-binding</keyword>
<accession>A0A9D9NCJ2</accession>
<gene>
    <name evidence="6 8" type="primary">rplW</name>
    <name evidence="8" type="ORF">IAA72_01230</name>
</gene>
<dbReference type="InterPro" id="IPR012678">
    <property type="entry name" value="Ribosomal_uL23/eL15/eS24_sf"/>
</dbReference>
<organism evidence="8 9">
    <name type="scientific">Candidatus Ornithospirochaeta stercoravium</name>
    <dbReference type="NCBI Taxonomy" id="2840897"/>
    <lineage>
        <taxon>Bacteria</taxon>
        <taxon>Pseudomonadati</taxon>
        <taxon>Spirochaetota</taxon>
        <taxon>Spirochaetia</taxon>
        <taxon>Spirochaetales</taxon>
        <taxon>Spirochaetaceae</taxon>
        <taxon>Spirochaetaceae incertae sedis</taxon>
        <taxon>Candidatus Ornithospirochaeta</taxon>
    </lineage>
</organism>
<evidence type="ECO:0000313" key="9">
    <source>
        <dbReference type="Proteomes" id="UP000810292"/>
    </source>
</evidence>
<proteinExistence type="inferred from homology"/>
<dbReference type="Proteomes" id="UP000810292">
    <property type="component" value="Unassembled WGS sequence"/>
</dbReference>
<dbReference type="SUPFAM" id="SSF54189">
    <property type="entry name" value="Ribosomal proteins S24e, L23 and L15e"/>
    <property type="match status" value="1"/>
</dbReference>
<dbReference type="EMBL" id="JADIMF010000019">
    <property type="protein sequence ID" value="MBO8468393.1"/>
    <property type="molecule type" value="Genomic_DNA"/>
</dbReference>
<reference evidence="8" key="1">
    <citation type="submission" date="2020-10" db="EMBL/GenBank/DDBJ databases">
        <authorList>
            <person name="Gilroy R."/>
        </authorList>
    </citation>
    <scope>NUCLEOTIDE SEQUENCE</scope>
    <source>
        <strain evidence="8">14700</strain>
    </source>
</reference>
<dbReference type="Gene3D" id="3.30.70.330">
    <property type="match status" value="1"/>
</dbReference>
<comment type="subunit">
    <text evidence="6">Part of the 50S ribosomal subunit. Contacts protein L29, and trigger factor when it is bound to the ribosome.</text>
</comment>
<dbReference type="InterPro" id="IPR012677">
    <property type="entry name" value="Nucleotide-bd_a/b_plait_sf"/>
</dbReference>
<dbReference type="GO" id="GO:0019843">
    <property type="term" value="F:rRNA binding"/>
    <property type="evidence" value="ECO:0007669"/>
    <property type="project" value="UniProtKB-UniRule"/>
</dbReference>
<dbReference type="NCBIfam" id="NF004363">
    <property type="entry name" value="PRK05738.2-4"/>
    <property type="match status" value="1"/>
</dbReference>
<evidence type="ECO:0000256" key="6">
    <source>
        <dbReference type="HAMAP-Rule" id="MF_01369"/>
    </source>
</evidence>
<evidence type="ECO:0000256" key="3">
    <source>
        <dbReference type="ARBA" id="ARBA00022884"/>
    </source>
</evidence>
<comment type="caution">
    <text evidence="8">The sequence shown here is derived from an EMBL/GenBank/DDBJ whole genome shotgun (WGS) entry which is preliminary data.</text>
</comment>
<dbReference type="Pfam" id="PF00276">
    <property type="entry name" value="Ribosomal_L23"/>
    <property type="match status" value="1"/>
</dbReference>
<evidence type="ECO:0000256" key="2">
    <source>
        <dbReference type="ARBA" id="ARBA00022730"/>
    </source>
</evidence>
<protein>
    <recommendedName>
        <fullName evidence="6">Large ribosomal subunit protein uL23</fullName>
    </recommendedName>
</protein>
<dbReference type="PROSITE" id="PS00050">
    <property type="entry name" value="RIBOSOMAL_L23"/>
    <property type="match status" value="1"/>
</dbReference>
<name>A0A9D9NCJ2_9SPIO</name>
<dbReference type="AlphaFoldDB" id="A0A9D9NCJ2"/>
<evidence type="ECO:0000256" key="7">
    <source>
        <dbReference type="RuleBase" id="RU003934"/>
    </source>
</evidence>